<name>A0A0M3AYE6_9SPHN</name>
<keyword evidence="2" id="KW-1185">Reference proteome</keyword>
<dbReference type="STRING" id="56193.YP76_04690"/>
<dbReference type="EMBL" id="LBIC01000001">
    <property type="protein sequence ID" value="KKW93941.1"/>
    <property type="molecule type" value="Genomic_DNA"/>
</dbReference>
<protein>
    <submittedName>
        <fullName evidence="1">Uncharacterized protein</fullName>
    </submittedName>
</protein>
<evidence type="ECO:0000313" key="1">
    <source>
        <dbReference type="EMBL" id="KKW93941.1"/>
    </source>
</evidence>
<proteinExistence type="predicted"/>
<comment type="caution">
    <text evidence="1">The sequence shown here is derived from an EMBL/GenBank/DDBJ whole genome shotgun (WGS) entry which is preliminary data.</text>
</comment>
<accession>A0A0M3AYE6</accession>
<gene>
    <name evidence="1" type="ORF">YP76_04690</name>
</gene>
<evidence type="ECO:0000313" key="2">
    <source>
        <dbReference type="Proteomes" id="UP000033874"/>
    </source>
</evidence>
<dbReference type="AlphaFoldDB" id="A0A0M3AYE6"/>
<organism evidence="1 2">
    <name type="scientific">Sphingobium chungbukense</name>
    <dbReference type="NCBI Taxonomy" id="56193"/>
    <lineage>
        <taxon>Bacteria</taxon>
        <taxon>Pseudomonadati</taxon>
        <taxon>Pseudomonadota</taxon>
        <taxon>Alphaproteobacteria</taxon>
        <taxon>Sphingomonadales</taxon>
        <taxon>Sphingomonadaceae</taxon>
        <taxon>Sphingobium</taxon>
    </lineage>
</organism>
<dbReference type="Proteomes" id="UP000033874">
    <property type="component" value="Unassembled WGS sequence"/>
</dbReference>
<reference evidence="1 2" key="1">
    <citation type="submission" date="2015-04" db="EMBL/GenBank/DDBJ databases">
        <title>Genome sequence of aromatic hydrocarbons-degrading Sphingobium chungbukense DJ77.</title>
        <authorList>
            <person name="Kim Y.-C."/>
            <person name="Chae J.-C."/>
        </authorList>
    </citation>
    <scope>NUCLEOTIDE SEQUENCE [LARGE SCALE GENOMIC DNA]</scope>
    <source>
        <strain evidence="1 2">DJ77</strain>
    </source>
</reference>
<sequence length="62" mass="6822">MTDFQPTGEVVIFVREEGFYPIQLSGLKPTAEEAAEHAACNPGTLRIEDMSGKVIWPEGTKQ</sequence>
<dbReference type="PATRIC" id="fig|56193.3.peg.968"/>
<dbReference type="RefSeq" id="WP_046762375.1">
    <property type="nucleotide sequence ID" value="NZ_LBIC01000001.1"/>
</dbReference>